<sequence>MRIITEVKEILYQKGLSLKFVAEELSKQLEKPYSLANLSNKLRNETITYREMKLIAEIIHCNLELRN</sequence>
<dbReference type="AlphaFoldDB" id="A0A9D1FW36"/>
<dbReference type="EMBL" id="DVJO01000116">
    <property type="protein sequence ID" value="HIS83023.1"/>
    <property type="molecule type" value="Genomic_DNA"/>
</dbReference>
<protein>
    <recommendedName>
        <fullName evidence="3">Phosphoribosylglycinamide formyltransferase</fullName>
    </recommendedName>
</protein>
<evidence type="ECO:0008006" key="3">
    <source>
        <dbReference type="Google" id="ProtNLM"/>
    </source>
</evidence>
<accession>A0A9D1FW36</accession>
<evidence type="ECO:0000313" key="1">
    <source>
        <dbReference type="EMBL" id="HIS83023.1"/>
    </source>
</evidence>
<organism evidence="1 2">
    <name type="scientific">Candidatus Scatenecus faecavium</name>
    <dbReference type="NCBI Taxonomy" id="2840915"/>
    <lineage>
        <taxon>Bacteria</taxon>
        <taxon>Candidatus Scatenecus</taxon>
    </lineage>
</organism>
<evidence type="ECO:0000313" key="2">
    <source>
        <dbReference type="Proteomes" id="UP000824139"/>
    </source>
</evidence>
<name>A0A9D1FW36_9BACT</name>
<reference evidence="1" key="2">
    <citation type="journal article" date="2021" name="PeerJ">
        <title>Extensive microbial diversity within the chicken gut microbiome revealed by metagenomics and culture.</title>
        <authorList>
            <person name="Gilroy R."/>
            <person name="Ravi A."/>
            <person name="Getino M."/>
            <person name="Pursley I."/>
            <person name="Horton D.L."/>
            <person name="Alikhan N.F."/>
            <person name="Baker D."/>
            <person name="Gharbi K."/>
            <person name="Hall N."/>
            <person name="Watson M."/>
            <person name="Adriaenssens E.M."/>
            <person name="Foster-Nyarko E."/>
            <person name="Jarju S."/>
            <person name="Secka A."/>
            <person name="Antonio M."/>
            <person name="Oren A."/>
            <person name="Chaudhuri R.R."/>
            <person name="La Ragione R."/>
            <person name="Hildebrand F."/>
            <person name="Pallen M.J."/>
        </authorList>
    </citation>
    <scope>NUCLEOTIDE SEQUENCE</scope>
    <source>
        <strain evidence="1">CHK152-2994</strain>
    </source>
</reference>
<reference evidence="1" key="1">
    <citation type="submission" date="2020-10" db="EMBL/GenBank/DDBJ databases">
        <authorList>
            <person name="Gilroy R."/>
        </authorList>
    </citation>
    <scope>NUCLEOTIDE SEQUENCE</scope>
    <source>
        <strain evidence="1">CHK152-2994</strain>
    </source>
</reference>
<comment type="caution">
    <text evidence="1">The sequence shown here is derived from an EMBL/GenBank/DDBJ whole genome shotgun (WGS) entry which is preliminary data.</text>
</comment>
<dbReference type="Proteomes" id="UP000824139">
    <property type="component" value="Unassembled WGS sequence"/>
</dbReference>
<proteinExistence type="predicted"/>
<gene>
    <name evidence="1" type="ORF">IAD41_05395</name>
</gene>